<dbReference type="AlphaFoldDB" id="A0A0F9S104"/>
<sequence length="46" mass="5641">MKRRKKRIKLNLGFYPYPDYVPMEFWGDNTKLKSVLSMFNNKKRSN</sequence>
<dbReference type="EMBL" id="LAZR01000865">
    <property type="protein sequence ID" value="KKN55927.1"/>
    <property type="molecule type" value="Genomic_DNA"/>
</dbReference>
<protein>
    <submittedName>
        <fullName evidence="2">Uncharacterized protein</fullName>
    </submittedName>
</protein>
<dbReference type="EMBL" id="LAZR01005505">
    <property type="protein sequence ID" value="KKM99361.1"/>
    <property type="molecule type" value="Genomic_DNA"/>
</dbReference>
<accession>A0A0F9S104</accession>
<evidence type="ECO:0000313" key="1">
    <source>
        <dbReference type="EMBL" id="KKM99361.1"/>
    </source>
</evidence>
<proteinExistence type="predicted"/>
<organism evidence="2">
    <name type="scientific">marine sediment metagenome</name>
    <dbReference type="NCBI Taxonomy" id="412755"/>
    <lineage>
        <taxon>unclassified sequences</taxon>
        <taxon>metagenomes</taxon>
        <taxon>ecological metagenomes</taxon>
    </lineage>
</organism>
<comment type="caution">
    <text evidence="2">The sequence shown here is derived from an EMBL/GenBank/DDBJ whole genome shotgun (WGS) entry which is preliminary data.</text>
</comment>
<gene>
    <name evidence="2" type="ORF">LCGC14_0577250</name>
    <name evidence="1" type="ORF">LCGC14_1148650</name>
</gene>
<evidence type="ECO:0000313" key="2">
    <source>
        <dbReference type="EMBL" id="KKN55927.1"/>
    </source>
</evidence>
<reference evidence="2" key="1">
    <citation type="journal article" date="2015" name="Nature">
        <title>Complex archaea that bridge the gap between prokaryotes and eukaryotes.</title>
        <authorList>
            <person name="Spang A."/>
            <person name="Saw J.H."/>
            <person name="Jorgensen S.L."/>
            <person name="Zaremba-Niedzwiedzka K."/>
            <person name="Martijn J."/>
            <person name="Lind A.E."/>
            <person name="van Eijk R."/>
            <person name="Schleper C."/>
            <person name="Guy L."/>
            <person name="Ettema T.J."/>
        </authorList>
    </citation>
    <scope>NUCLEOTIDE SEQUENCE</scope>
</reference>
<name>A0A0F9S104_9ZZZZ</name>